<name>A0A4R2CG68_SHIGR</name>
<proteinExistence type="predicted"/>
<dbReference type="Proteomes" id="UP000295351">
    <property type="component" value="Unassembled WGS sequence"/>
</dbReference>
<dbReference type="AlphaFoldDB" id="A0A4R2CG68"/>
<organism evidence="1 2">
    <name type="scientific">Shinella granuli</name>
    <dbReference type="NCBI Taxonomy" id="323621"/>
    <lineage>
        <taxon>Bacteria</taxon>
        <taxon>Pseudomonadati</taxon>
        <taxon>Pseudomonadota</taxon>
        <taxon>Alphaproteobacteria</taxon>
        <taxon>Hyphomicrobiales</taxon>
        <taxon>Rhizobiaceae</taxon>
        <taxon>Shinella</taxon>
    </lineage>
</organism>
<evidence type="ECO:0000313" key="2">
    <source>
        <dbReference type="Proteomes" id="UP000295351"/>
    </source>
</evidence>
<comment type="caution">
    <text evidence="1">The sequence shown here is derived from an EMBL/GenBank/DDBJ whole genome shotgun (WGS) entry which is preliminary data.</text>
</comment>
<dbReference type="EMBL" id="SLVX01000020">
    <property type="protein sequence ID" value="TCN38114.1"/>
    <property type="molecule type" value="Genomic_DNA"/>
</dbReference>
<evidence type="ECO:0000313" key="1">
    <source>
        <dbReference type="EMBL" id="TCN38114.1"/>
    </source>
</evidence>
<sequence length="112" mass="11899">MEHIAAIMLLVGCSHGGLTCEELQAPQVAFESMEDCVGALPAALGGAGAEKRIVHGRCAAVDPAWVEEDVEISWRLSRQNGLEVHVRQASPPAQDVIVADNAYPAEAAAWMH</sequence>
<accession>A0A4R2CG68</accession>
<reference evidence="1 2" key="1">
    <citation type="submission" date="2019-03" db="EMBL/GenBank/DDBJ databases">
        <title>Genomic Encyclopedia of Type Strains, Phase IV (KMG-IV): sequencing the most valuable type-strain genomes for metagenomic binning, comparative biology and taxonomic classification.</title>
        <authorList>
            <person name="Goeker M."/>
        </authorList>
    </citation>
    <scope>NUCLEOTIDE SEQUENCE [LARGE SCALE GENOMIC DNA]</scope>
    <source>
        <strain evidence="1 2">DSM 18401</strain>
    </source>
</reference>
<dbReference type="RefSeq" id="WP_064328970.1">
    <property type="nucleotide sequence ID" value="NZ_BAABEI010000012.1"/>
</dbReference>
<keyword evidence="2" id="KW-1185">Reference proteome</keyword>
<gene>
    <name evidence="1" type="ORF">EV665_1204</name>
</gene>
<protein>
    <submittedName>
        <fullName evidence="1">Uncharacterized protein</fullName>
    </submittedName>
</protein>